<dbReference type="SUPFAM" id="SSF57903">
    <property type="entry name" value="FYVE/PHD zinc finger"/>
    <property type="match status" value="1"/>
</dbReference>
<dbReference type="PROSITE" id="PS50016">
    <property type="entry name" value="ZF_PHD_2"/>
    <property type="match status" value="1"/>
</dbReference>
<keyword evidence="4 12" id="KW-0863">Zinc-finger</keyword>
<evidence type="ECO:0000313" key="17">
    <source>
        <dbReference type="EMBL" id="KAF3339137.1"/>
    </source>
</evidence>
<keyword evidence="10 11" id="KW-0539">Nucleus</keyword>
<evidence type="ECO:0000259" key="15">
    <source>
        <dbReference type="PROSITE" id="PS50016"/>
    </source>
</evidence>
<evidence type="ECO:0000256" key="9">
    <source>
        <dbReference type="ARBA" id="ARBA00023163"/>
    </source>
</evidence>
<dbReference type="EMBL" id="SWLB01000004">
    <property type="protein sequence ID" value="KAF3339137.1"/>
    <property type="molecule type" value="Genomic_DNA"/>
</dbReference>
<keyword evidence="5" id="KW-0862">Zinc</keyword>
<feature type="domain" description="PHD-type" evidence="15">
    <location>
        <begin position="217"/>
        <end position="274"/>
    </location>
</feature>
<evidence type="ECO:0000256" key="4">
    <source>
        <dbReference type="ARBA" id="ARBA00022771"/>
    </source>
</evidence>
<dbReference type="CDD" id="cd15504">
    <property type="entry name" value="PHD_PRHA_like"/>
    <property type="match status" value="1"/>
</dbReference>
<evidence type="ECO:0000256" key="8">
    <source>
        <dbReference type="ARBA" id="ARBA00023155"/>
    </source>
</evidence>
<organism evidence="17 18">
    <name type="scientific">Carex littledalei</name>
    <dbReference type="NCBI Taxonomy" id="544730"/>
    <lineage>
        <taxon>Eukaryota</taxon>
        <taxon>Viridiplantae</taxon>
        <taxon>Streptophyta</taxon>
        <taxon>Embryophyta</taxon>
        <taxon>Tracheophyta</taxon>
        <taxon>Spermatophyta</taxon>
        <taxon>Magnoliopsida</taxon>
        <taxon>Liliopsida</taxon>
        <taxon>Poales</taxon>
        <taxon>Cyperaceae</taxon>
        <taxon>Cyperoideae</taxon>
        <taxon>Cariceae</taxon>
        <taxon>Carex</taxon>
        <taxon>Carex subgen. Euthyceras</taxon>
    </lineage>
</organism>
<dbReference type="FunFam" id="3.30.40.10:FF:000270">
    <property type="entry name" value="pathogenesis-related homeodomain protein-like"/>
    <property type="match status" value="1"/>
</dbReference>
<dbReference type="Pfam" id="PF00628">
    <property type="entry name" value="PHD"/>
    <property type="match status" value="1"/>
</dbReference>
<dbReference type="SMART" id="SM00249">
    <property type="entry name" value="PHD"/>
    <property type="match status" value="1"/>
</dbReference>
<feature type="domain" description="Homeobox" evidence="16">
    <location>
        <begin position="526"/>
        <end position="586"/>
    </location>
</feature>
<dbReference type="GO" id="GO:0005634">
    <property type="term" value="C:nucleus"/>
    <property type="evidence" value="ECO:0007669"/>
    <property type="project" value="UniProtKB-SubCell"/>
</dbReference>
<feature type="compositionally biased region" description="Polar residues" evidence="14">
    <location>
        <begin position="584"/>
        <end position="593"/>
    </location>
</feature>
<dbReference type="GO" id="GO:0000981">
    <property type="term" value="F:DNA-binding transcription factor activity, RNA polymerase II-specific"/>
    <property type="evidence" value="ECO:0007669"/>
    <property type="project" value="InterPro"/>
</dbReference>
<comment type="subcellular location">
    <subcellularLocation>
        <location evidence="1 11 13">Nucleus</location>
    </subcellularLocation>
</comment>
<gene>
    <name evidence="17" type="ORF">FCM35_KLT16608</name>
</gene>
<feature type="compositionally biased region" description="Basic and acidic residues" evidence="14">
    <location>
        <begin position="412"/>
        <end position="427"/>
    </location>
</feature>
<feature type="compositionally biased region" description="Polar residues" evidence="14">
    <location>
        <begin position="601"/>
        <end position="616"/>
    </location>
</feature>
<name>A0A833RD60_9POAL</name>
<dbReference type="InterPro" id="IPR045876">
    <property type="entry name" value="PRHA-like_PHD-finger"/>
</dbReference>
<evidence type="ECO:0000256" key="12">
    <source>
        <dbReference type="PROSITE-ProRule" id="PRU00146"/>
    </source>
</evidence>
<feature type="compositionally biased region" description="Polar residues" evidence="14">
    <location>
        <begin position="83"/>
        <end position="112"/>
    </location>
</feature>
<evidence type="ECO:0000256" key="7">
    <source>
        <dbReference type="ARBA" id="ARBA00023125"/>
    </source>
</evidence>
<dbReference type="Proteomes" id="UP000623129">
    <property type="component" value="Unassembled WGS sequence"/>
</dbReference>
<feature type="compositionally biased region" description="Acidic residues" evidence="14">
    <location>
        <begin position="340"/>
        <end position="379"/>
    </location>
</feature>
<evidence type="ECO:0000256" key="13">
    <source>
        <dbReference type="RuleBase" id="RU000682"/>
    </source>
</evidence>
<dbReference type="InterPro" id="IPR019786">
    <property type="entry name" value="Zinc_finger_PHD-type_CS"/>
</dbReference>
<evidence type="ECO:0000256" key="2">
    <source>
        <dbReference type="ARBA" id="ARBA00007427"/>
    </source>
</evidence>
<dbReference type="CDD" id="cd00086">
    <property type="entry name" value="homeodomain"/>
    <property type="match status" value="1"/>
</dbReference>
<protein>
    <submittedName>
        <fullName evidence="17">Homeobox protein HOX1A-like isoform X3</fullName>
    </submittedName>
</protein>
<dbReference type="SUPFAM" id="SSF46689">
    <property type="entry name" value="Homeodomain-like"/>
    <property type="match status" value="1"/>
</dbReference>
<keyword evidence="6" id="KW-0805">Transcription regulation</keyword>
<dbReference type="GO" id="GO:0008270">
    <property type="term" value="F:zinc ion binding"/>
    <property type="evidence" value="ECO:0007669"/>
    <property type="project" value="UniProtKB-KW"/>
</dbReference>
<feature type="compositionally biased region" description="Polar residues" evidence="14">
    <location>
        <begin position="661"/>
        <end position="708"/>
    </location>
</feature>
<dbReference type="GO" id="GO:0045814">
    <property type="term" value="P:negative regulation of gene expression, epigenetic"/>
    <property type="evidence" value="ECO:0007669"/>
    <property type="project" value="TreeGrafter"/>
</dbReference>
<feature type="compositionally biased region" description="Polar residues" evidence="14">
    <location>
        <begin position="624"/>
        <end position="648"/>
    </location>
</feature>
<dbReference type="Pfam" id="PF00046">
    <property type="entry name" value="Homeodomain"/>
    <property type="match status" value="1"/>
</dbReference>
<keyword evidence="18" id="KW-1185">Reference proteome</keyword>
<dbReference type="GO" id="GO:0043565">
    <property type="term" value="F:sequence-specific DNA binding"/>
    <property type="evidence" value="ECO:0007669"/>
    <property type="project" value="UniProtKB-ARBA"/>
</dbReference>
<feature type="compositionally biased region" description="Acidic residues" evidence="14">
    <location>
        <begin position="429"/>
        <end position="442"/>
    </location>
</feature>
<feature type="compositionally biased region" description="Basic and acidic residues" evidence="14">
    <location>
        <begin position="476"/>
        <end position="496"/>
    </location>
</feature>
<feature type="compositionally biased region" description="Basic and acidic residues" evidence="14">
    <location>
        <begin position="709"/>
        <end position="728"/>
    </location>
</feature>
<feature type="compositionally biased region" description="Acidic residues" evidence="14">
    <location>
        <begin position="397"/>
        <end position="411"/>
    </location>
</feature>
<dbReference type="PROSITE" id="PS00027">
    <property type="entry name" value="HOMEOBOX_1"/>
    <property type="match status" value="1"/>
</dbReference>
<dbReference type="InterPro" id="IPR009057">
    <property type="entry name" value="Homeodomain-like_sf"/>
</dbReference>
<evidence type="ECO:0000259" key="16">
    <source>
        <dbReference type="PROSITE" id="PS50071"/>
    </source>
</evidence>
<comment type="similarity">
    <text evidence="2">Belongs to the PHD-associated homeobox family.</text>
</comment>
<dbReference type="GO" id="GO:0003682">
    <property type="term" value="F:chromatin binding"/>
    <property type="evidence" value="ECO:0007669"/>
    <property type="project" value="TreeGrafter"/>
</dbReference>
<feature type="region of interest" description="Disordered" evidence="14">
    <location>
        <begin position="305"/>
        <end position="542"/>
    </location>
</feature>
<feature type="compositionally biased region" description="Basic residues" evidence="14">
    <location>
        <begin position="49"/>
        <end position="59"/>
    </location>
</feature>
<reference evidence="17" key="1">
    <citation type="submission" date="2020-01" db="EMBL/GenBank/DDBJ databases">
        <title>Genome sequence of Kobresia littledalei, the first chromosome-level genome in the family Cyperaceae.</title>
        <authorList>
            <person name="Qu G."/>
        </authorList>
    </citation>
    <scope>NUCLEOTIDE SEQUENCE</scope>
    <source>
        <strain evidence="17">C.B.Clarke</strain>
        <tissue evidence="17">Leaf</tissue>
    </source>
</reference>
<feature type="region of interest" description="Disordered" evidence="14">
    <location>
        <begin position="580"/>
        <end position="728"/>
    </location>
</feature>
<dbReference type="OrthoDB" id="1903104at2759"/>
<dbReference type="PANTHER" id="PTHR12628">
    <property type="entry name" value="POLYCOMB-LIKE TRANSCRIPTION FACTOR"/>
    <property type="match status" value="1"/>
</dbReference>
<evidence type="ECO:0000313" key="18">
    <source>
        <dbReference type="Proteomes" id="UP000623129"/>
    </source>
</evidence>
<evidence type="ECO:0000256" key="11">
    <source>
        <dbReference type="PROSITE-ProRule" id="PRU00108"/>
    </source>
</evidence>
<keyword evidence="3" id="KW-0479">Metal-binding</keyword>
<evidence type="ECO:0000256" key="3">
    <source>
        <dbReference type="ARBA" id="ARBA00022723"/>
    </source>
</evidence>
<evidence type="ECO:0000256" key="5">
    <source>
        <dbReference type="ARBA" id="ARBA00022833"/>
    </source>
</evidence>
<evidence type="ECO:0000256" key="1">
    <source>
        <dbReference type="ARBA" id="ARBA00004123"/>
    </source>
</evidence>
<accession>A0A833RD60</accession>
<dbReference type="InterPro" id="IPR017970">
    <property type="entry name" value="Homeobox_CS"/>
</dbReference>
<comment type="caution">
    <text evidence="17">The sequence shown here is derived from an EMBL/GenBank/DDBJ whole genome shotgun (WGS) entry which is preliminary data.</text>
</comment>
<dbReference type="InterPro" id="IPR001356">
    <property type="entry name" value="HD"/>
</dbReference>
<dbReference type="SMART" id="SM00389">
    <property type="entry name" value="HOX"/>
    <property type="match status" value="1"/>
</dbReference>
<dbReference type="Gene3D" id="1.10.10.60">
    <property type="entry name" value="Homeodomain-like"/>
    <property type="match status" value="1"/>
</dbReference>
<feature type="DNA-binding region" description="Homeobox" evidence="11">
    <location>
        <begin position="528"/>
        <end position="587"/>
    </location>
</feature>
<feature type="compositionally biased region" description="Acidic residues" evidence="14">
    <location>
        <begin position="318"/>
        <end position="328"/>
    </location>
</feature>
<evidence type="ECO:0000256" key="10">
    <source>
        <dbReference type="ARBA" id="ARBA00023242"/>
    </source>
</evidence>
<evidence type="ECO:0000256" key="14">
    <source>
        <dbReference type="SAM" id="MobiDB-lite"/>
    </source>
</evidence>
<dbReference type="InterPro" id="IPR001965">
    <property type="entry name" value="Znf_PHD"/>
</dbReference>
<dbReference type="PROSITE" id="PS01359">
    <property type="entry name" value="ZF_PHD_1"/>
    <property type="match status" value="1"/>
</dbReference>
<feature type="region of interest" description="Disordered" evidence="14">
    <location>
        <begin position="1"/>
        <end position="62"/>
    </location>
</feature>
<dbReference type="AlphaFoldDB" id="A0A833RD60"/>
<dbReference type="PROSITE" id="PS50071">
    <property type="entry name" value="HOMEOBOX_2"/>
    <property type="match status" value="1"/>
</dbReference>
<proteinExistence type="inferred from homology"/>
<keyword evidence="7 11" id="KW-0238">DNA-binding</keyword>
<dbReference type="Gene3D" id="2.30.30.1150">
    <property type="match status" value="1"/>
</dbReference>
<keyword evidence="9" id="KW-0804">Transcription</keyword>
<dbReference type="InterPro" id="IPR019787">
    <property type="entry name" value="Znf_PHD-finger"/>
</dbReference>
<keyword evidence="8 11" id="KW-0371">Homeobox</keyword>
<sequence>MDTTDHNFSGLEGNKSVNGETDPIKETTPSNQQDKSTSTIENPETSEMKKKRGRKKGKKIIPLEVDKTRYSLRSSADGGRILRSTSNGESESQNSDQNLNNESVAGTSSQIEPVSGTKKRARKPRSSGDKLYTIRNRVRSLNTKINYEQNLIDAYSTDGWKGQSLEKLRPEKEIERAKAAIIKTKLKIRESFKELGILAAEGKLDNFDDKGEIDCEDIFCAKCGLKNAALNNDIILCDGICDRGFHQNCLNPPLLTKDIPPGDEGWLCPACDCKLDCIVLLNESKGSNLCLQDTWEKVFPEAAAAANGTSQIDPLDLPSDDSEDDDFNPDAPEGGNGEENGGDDNGDENGGDDNGEEYGEDSGQEESSSDEDFYTDSDSDNEKLPKKAKNQKKQPDIEELPSEDSEDDDFDPERRNSDEESSEKMLNSEESDFTSDSDEFCDELVKKSGSDEDVSTQLLDQDMVDPDADAPIVARRQKEPTDYKKLYRETFGKSESESSEDEDWSEKNRKKGKGRDLSESSSSKQSRPSKSKRNFGLNKTKTLQEYFATNQYPTRESKEILAEELELTYEQVNKWFEAARRQARSTSAEMSNGSKRRGRPSTKNANKALASTSGVNATFAAPFSPNSAVNAHQSPTKSLGMTTPNSAINAHKSPPRIVGTMNHNSPINAQKSPPRSVGITTPSSAVNVQKTPPASVGMSNSTETSKNLMDSERKKAIMRELRKQKMGR</sequence>
<dbReference type="InterPro" id="IPR011011">
    <property type="entry name" value="Znf_FYVE_PHD"/>
</dbReference>
<feature type="region of interest" description="Disordered" evidence="14">
    <location>
        <begin position="76"/>
        <end position="130"/>
    </location>
</feature>
<dbReference type="GO" id="GO:0010557">
    <property type="term" value="P:positive regulation of macromolecule biosynthetic process"/>
    <property type="evidence" value="ECO:0007669"/>
    <property type="project" value="UniProtKB-ARBA"/>
</dbReference>
<dbReference type="PANTHER" id="PTHR12628:SF13">
    <property type="entry name" value="HOMEOBOX PROTEIN HAT3.1"/>
    <property type="match status" value="1"/>
</dbReference>
<feature type="compositionally biased region" description="Polar residues" evidence="14">
    <location>
        <begin position="27"/>
        <end position="45"/>
    </location>
</feature>
<evidence type="ECO:0000256" key="6">
    <source>
        <dbReference type="ARBA" id="ARBA00023015"/>
    </source>
</evidence>